<reference evidence="10 11" key="1">
    <citation type="submission" date="2020-08" db="EMBL/GenBank/DDBJ databases">
        <title>Aphidius gifuensis genome sequencing and assembly.</title>
        <authorList>
            <person name="Du Z."/>
        </authorList>
    </citation>
    <scope>NUCLEOTIDE SEQUENCE [LARGE SCALE GENOMIC DNA]</scope>
    <source>
        <strain evidence="10">YNYX2018</strain>
        <tissue evidence="10">Adults</tissue>
    </source>
</reference>
<feature type="transmembrane region" description="Helical" evidence="9">
    <location>
        <begin position="50"/>
        <end position="73"/>
    </location>
</feature>
<keyword evidence="8 9" id="KW-0472">Membrane</keyword>
<evidence type="ECO:0000313" key="11">
    <source>
        <dbReference type="Proteomes" id="UP000639338"/>
    </source>
</evidence>
<evidence type="ECO:0000256" key="1">
    <source>
        <dbReference type="ARBA" id="ARBA00004323"/>
    </source>
</evidence>
<dbReference type="Proteomes" id="UP000639338">
    <property type="component" value="Unassembled WGS sequence"/>
</dbReference>
<keyword evidence="11" id="KW-1185">Reference proteome</keyword>
<dbReference type="InterPro" id="IPR038757">
    <property type="entry name" value="BRAP"/>
</dbReference>
<dbReference type="PANTHER" id="PTHR35259">
    <property type="entry name" value="BOMBESIN RECEPTOR-ACTIVATED PROTEIN C6ORF89"/>
    <property type="match status" value="1"/>
</dbReference>
<evidence type="ECO:0000256" key="4">
    <source>
        <dbReference type="ARBA" id="ARBA00022692"/>
    </source>
</evidence>
<evidence type="ECO:0000256" key="3">
    <source>
        <dbReference type="ARBA" id="ARBA00022490"/>
    </source>
</evidence>
<evidence type="ECO:0000256" key="9">
    <source>
        <dbReference type="SAM" id="Phobius"/>
    </source>
</evidence>
<comment type="caution">
    <text evidence="10">The sequence shown here is derived from an EMBL/GenBank/DDBJ whole genome shotgun (WGS) entry which is preliminary data.</text>
</comment>
<dbReference type="OrthoDB" id="10036464at2759"/>
<name>A0A834XUI4_APHGI</name>
<evidence type="ECO:0000256" key="6">
    <source>
        <dbReference type="ARBA" id="ARBA00022989"/>
    </source>
</evidence>
<gene>
    <name evidence="10" type="ORF">HCN44_008806</name>
</gene>
<dbReference type="AlphaFoldDB" id="A0A834XUI4"/>
<keyword evidence="7" id="KW-0333">Golgi apparatus</keyword>
<keyword evidence="5" id="KW-0735">Signal-anchor</keyword>
<keyword evidence="4 9" id="KW-0812">Transmembrane</keyword>
<comment type="subcellular location">
    <subcellularLocation>
        <location evidence="2">Cytoplasm</location>
    </subcellularLocation>
    <subcellularLocation>
        <location evidence="1">Golgi apparatus membrane</location>
        <topology evidence="1">Single-pass type II membrane protein</topology>
    </subcellularLocation>
</comment>
<keyword evidence="6 9" id="KW-1133">Transmembrane helix</keyword>
<dbReference type="PANTHER" id="PTHR35259:SF1">
    <property type="entry name" value="BOMBESIN RECEPTOR-ACTIVATED PROTEIN C6ORF89"/>
    <property type="match status" value="1"/>
</dbReference>
<dbReference type="GO" id="GO:0000139">
    <property type="term" value="C:Golgi membrane"/>
    <property type="evidence" value="ECO:0007669"/>
    <property type="project" value="UniProtKB-SubCell"/>
</dbReference>
<sequence>MKISDYQYQISLIRKYAKEINISEDETTQIFKNCFTKITNEKKPLKKLFIIFKIIKICFIIFLSLLSVGIILYNHPTIHNMVLRHLQNFIYPGFKLLRELSVPIIIKYPSLTELYDESCLWENPNFRVRGMDCWPCSITQSIPDMTGWNMTKSHSLAEPFTRYESNSYVDFSTLYSVYKSQEKMFITDARKVSSTSFIYNEINDVMENRLDRNPSEDNDIHISWRINRMKPSRALRKYFPKPPGTPEWWSQSSERYVFIDEPKASAYQLPIIECGNVILRCTSGSRLIKMIPSPDCQKNCKTFSIYLSAQETLWYNWWYWRPASYPANSTELTISYLTSYC</sequence>
<proteinExistence type="predicted"/>
<evidence type="ECO:0000256" key="8">
    <source>
        <dbReference type="ARBA" id="ARBA00023136"/>
    </source>
</evidence>
<protein>
    <submittedName>
        <fullName evidence="10">Uncharacterized protein</fullName>
    </submittedName>
</protein>
<evidence type="ECO:0000313" key="10">
    <source>
        <dbReference type="EMBL" id="KAF7991494.1"/>
    </source>
</evidence>
<accession>A0A834XUI4</accession>
<evidence type="ECO:0000256" key="7">
    <source>
        <dbReference type="ARBA" id="ARBA00023034"/>
    </source>
</evidence>
<evidence type="ECO:0000256" key="2">
    <source>
        <dbReference type="ARBA" id="ARBA00004496"/>
    </source>
</evidence>
<keyword evidence="3" id="KW-0963">Cytoplasm</keyword>
<evidence type="ECO:0000256" key="5">
    <source>
        <dbReference type="ARBA" id="ARBA00022968"/>
    </source>
</evidence>
<organism evidence="10 11">
    <name type="scientific">Aphidius gifuensis</name>
    <name type="common">Parasitoid wasp</name>
    <dbReference type="NCBI Taxonomy" id="684658"/>
    <lineage>
        <taxon>Eukaryota</taxon>
        <taxon>Metazoa</taxon>
        <taxon>Ecdysozoa</taxon>
        <taxon>Arthropoda</taxon>
        <taxon>Hexapoda</taxon>
        <taxon>Insecta</taxon>
        <taxon>Pterygota</taxon>
        <taxon>Neoptera</taxon>
        <taxon>Endopterygota</taxon>
        <taxon>Hymenoptera</taxon>
        <taxon>Apocrita</taxon>
        <taxon>Ichneumonoidea</taxon>
        <taxon>Braconidae</taxon>
        <taxon>Aphidiinae</taxon>
        <taxon>Aphidius</taxon>
    </lineage>
</organism>
<dbReference type="EMBL" id="JACMRX010000004">
    <property type="protein sequence ID" value="KAF7991494.1"/>
    <property type="molecule type" value="Genomic_DNA"/>
</dbReference>